<keyword evidence="1" id="KW-0472">Membrane</keyword>
<feature type="transmembrane region" description="Helical" evidence="1">
    <location>
        <begin position="97"/>
        <end position="113"/>
    </location>
</feature>
<dbReference type="Proteomes" id="UP001200145">
    <property type="component" value="Unassembled WGS sequence"/>
</dbReference>
<accession>A0ABS9BMM8</accession>
<feature type="transmembrane region" description="Helical" evidence="1">
    <location>
        <begin position="201"/>
        <end position="219"/>
    </location>
</feature>
<organism evidence="2 3">
    <name type="scientific">Flavihumibacter fluminis</name>
    <dbReference type="NCBI Taxonomy" id="2909236"/>
    <lineage>
        <taxon>Bacteria</taxon>
        <taxon>Pseudomonadati</taxon>
        <taxon>Bacteroidota</taxon>
        <taxon>Chitinophagia</taxon>
        <taxon>Chitinophagales</taxon>
        <taxon>Chitinophagaceae</taxon>
        <taxon>Flavihumibacter</taxon>
    </lineage>
</organism>
<proteinExistence type="predicted"/>
<evidence type="ECO:0008006" key="4">
    <source>
        <dbReference type="Google" id="ProtNLM"/>
    </source>
</evidence>
<gene>
    <name evidence="2" type="ORF">L0U88_19825</name>
</gene>
<comment type="caution">
    <text evidence="2">The sequence shown here is derived from an EMBL/GenBank/DDBJ whole genome shotgun (WGS) entry which is preliminary data.</text>
</comment>
<feature type="transmembrane region" description="Helical" evidence="1">
    <location>
        <begin position="125"/>
        <end position="142"/>
    </location>
</feature>
<dbReference type="EMBL" id="JAKEVY010000007">
    <property type="protein sequence ID" value="MCF1716900.1"/>
    <property type="molecule type" value="Genomic_DNA"/>
</dbReference>
<evidence type="ECO:0000313" key="3">
    <source>
        <dbReference type="Proteomes" id="UP001200145"/>
    </source>
</evidence>
<feature type="transmembrane region" description="Helical" evidence="1">
    <location>
        <begin position="149"/>
        <end position="167"/>
    </location>
</feature>
<sequence>MNQANMDLGSGSRQGWLPRAFAHVVSIVFHPLFIPSYIAAFLLFLHPFAFAGDSDLYKKIKLTSVFVSTAFFPAFTVFLLKQLGFATSIRLKTQKERIIPIIASMVFYFWIFYVAKNQGDNPTELVQMLCAVFVSSIIALTANNFMKISLHGIAMGVLSGFFLYQAWISFIPMGLPLMVAILITGMVGTARLILGEHDYKELIAGYLTGLISLAIAVVVI</sequence>
<feature type="transmembrane region" description="Helical" evidence="1">
    <location>
        <begin position="21"/>
        <end position="45"/>
    </location>
</feature>
<keyword evidence="1" id="KW-0812">Transmembrane</keyword>
<keyword evidence="3" id="KW-1185">Reference proteome</keyword>
<evidence type="ECO:0000256" key="1">
    <source>
        <dbReference type="SAM" id="Phobius"/>
    </source>
</evidence>
<keyword evidence="1" id="KW-1133">Transmembrane helix</keyword>
<feature type="transmembrane region" description="Helical" evidence="1">
    <location>
        <begin position="173"/>
        <end position="194"/>
    </location>
</feature>
<name>A0ABS9BMM8_9BACT</name>
<feature type="transmembrane region" description="Helical" evidence="1">
    <location>
        <begin position="65"/>
        <end position="85"/>
    </location>
</feature>
<dbReference type="RefSeq" id="WP_234868474.1">
    <property type="nucleotide sequence ID" value="NZ_JAKEVY010000007.1"/>
</dbReference>
<evidence type="ECO:0000313" key="2">
    <source>
        <dbReference type="EMBL" id="MCF1716900.1"/>
    </source>
</evidence>
<protein>
    <recommendedName>
        <fullName evidence="4">PAP2 superfamily protein</fullName>
    </recommendedName>
</protein>
<reference evidence="2 3" key="1">
    <citation type="submission" date="2022-01" db="EMBL/GenBank/DDBJ databases">
        <title>Flavihumibacter sp. nov., isolated from sediment of a river.</title>
        <authorList>
            <person name="Liu H."/>
        </authorList>
    </citation>
    <scope>NUCLEOTIDE SEQUENCE [LARGE SCALE GENOMIC DNA]</scope>
    <source>
        <strain evidence="2 3">RY-1</strain>
    </source>
</reference>